<comment type="caution">
    <text evidence="2">The sequence shown here is derived from an EMBL/GenBank/DDBJ whole genome shotgun (WGS) entry which is preliminary data.</text>
</comment>
<name>A0A1V3N9R4_9GAMM</name>
<keyword evidence="3" id="KW-1185">Reference proteome</keyword>
<feature type="transmembrane region" description="Helical" evidence="1">
    <location>
        <begin position="43"/>
        <end position="67"/>
    </location>
</feature>
<dbReference type="EMBL" id="MVBK01000123">
    <property type="protein sequence ID" value="OOG21784.1"/>
    <property type="molecule type" value="Genomic_DNA"/>
</dbReference>
<evidence type="ECO:0000256" key="1">
    <source>
        <dbReference type="SAM" id="Phobius"/>
    </source>
</evidence>
<evidence type="ECO:0000313" key="3">
    <source>
        <dbReference type="Proteomes" id="UP000189462"/>
    </source>
</evidence>
<proteinExistence type="predicted"/>
<sequence length="75" mass="8349">MAAFFRISRERDVKLIKLVGDLLLLGGVIVTVAPMLTRAMGRYYLFGFELTTVLLGGIALLLLACLARLELLLRR</sequence>
<keyword evidence="1" id="KW-1133">Transmembrane helix</keyword>
<gene>
    <name evidence="2" type="ORF">B1C78_16010</name>
</gene>
<protein>
    <submittedName>
        <fullName evidence="2">Uncharacterized protein</fullName>
    </submittedName>
</protein>
<feature type="transmembrane region" description="Helical" evidence="1">
    <location>
        <begin position="15"/>
        <end position="37"/>
    </location>
</feature>
<organism evidence="2 3">
    <name type="scientific">Thioalkalivibrio denitrificans</name>
    <dbReference type="NCBI Taxonomy" id="108003"/>
    <lineage>
        <taxon>Bacteria</taxon>
        <taxon>Pseudomonadati</taxon>
        <taxon>Pseudomonadota</taxon>
        <taxon>Gammaproteobacteria</taxon>
        <taxon>Chromatiales</taxon>
        <taxon>Ectothiorhodospiraceae</taxon>
        <taxon>Thioalkalivibrio</taxon>
    </lineage>
</organism>
<keyword evidence="1" id="KW-0812">Transmembrane</keyword>
<dbReference type="AlphaFoldDB" id="A0A1V3N9R4"/>
<accession>A0A1V3N9R4</accession>
<keyword evidence="1" id="KW-0472">Membrane</keyword>
<dbReference type="Proteomes" id="UP000189462">
    <property type="component" value="Unassembled WGS sequence"/>
</dbReference>
<reference evidence="2 3" key="1">
    <citation type="submission" date="2017-02" db="EMBL/GenBank/DDBJ databases">
        <title>Genomic diversity within the haloalkaliphilic genus Thioalkalivibrio.</title>
        <authorList>
            <person name="Ahn A.-C."/>
            <person name="Meier-Kolthoff J."/>
            <person name="Overmars L."/>
            <person name="Richter M."/>
            <person name="Woyke T."/>
            <person name="Sorokin D.Y."/>
            <person name="Muyzer G."/>
        </authorList>
    </citation>
    <scope>NUCLEOTIDE SEQUENCE [LARGE SCALE GENOMIC DNA]</scope>
    <source>
        <strain evidence="2 3">ALJD</strain>
    </source>
</reference>
<evidence type="ECO:0000313" key="2">
    <source>
        <dbReference type="EMBL" id="OOG21784.1"/>
    </source>
</evidence>